<sequence length="294" mass="31861">MNVGLVIIGDEILSGKRADKHLSKAIELLGERGLQLAYADYVGDDPERITQTLQRAFASGDMVFSFGGIGATPDDHTRQCAARALGVPLELHPEAEQLIRERMQDVAMEQGLPYEPDRADNVHRLNMGMFPRGAAIIPNPYNKIPGFFCRGGGGLSAAGPSQGASAPSGGSDPHVVGERGGIYFVPGFPVMAWPMLAWVLDQQYAHLHHRHGWLERSVVVFGAMESTLTPLMEALEQRHAVKVFSLPSVDHPEWGRHIELGVKGEPDAVGLAYVGLLEGLKALHMVLGPELVRS</sequence>
<dbReference type="InterPro" id="IPR036425">
    <property type="entry name" value="MoaB/Mog-like_dom_sf"/>
</dbReference>
<dbReference type="PANTHER" id="PTHR13939">
    <property type="entry name" value="NICOTINAMIDE-NUCLEOTIDE AMIDOHYDROLASE PNCC"/>
    <property type="match status" value="1"/>
</dbReference>
<gene>
    <name evidence="2" type="ORF">J2X15_001829</name>
</gene>
<keyword evidence="3" id="KW-1185">Reference proteome</keyword>
<feature type="domain" description="MoaB/Mog" evidence="1">
    <location>
        <begin position="4"/>
        <end position="207"/>
    </location>
</feature>
<dbReference type="SUPFAM" id="SSF53218">
    <property type="entry name" value="Molybdenum cofactor biosynthesis proteins"/>
    <property type="match status" value="1"/>
</dbReference>
<organism evidence="2 3">
    <name type="scientific">Rhodoferax saidenbachensis</name>
    <dbReference type="NCBI Taxonomy" id="1484693"/>
    <lineage>
        <taxon>Bacteria</taxon>
        <taxon>Pseudomonadati</taxon>
        <taxon>Pseudomonadota</taxon>
        <taxon>Betaproteobacteria</taxon>
        <taxon>Burkholderiales</taxon>
        <taxon>Comamonadaceae</taxon>
        <taxon>Rhodoferax</taxon>
    </lineage>
</organism>
<proteinExistence type="predicted"/>
<dbReference type="Pfam" id="PF00994">
    <property type="entry name" value="MoCF_biosynth"/>
    <property type="match status" value="1"/>
</dbReference>
<comment type="caution">
    <text evidence="2">The sequence shown here is derived from an EMBL/GenBank/DDBJ whole genome shotgun (WGS) entry which is preliminary data.</text>
</comment>
<dbReference type="InterPro" id="IPR001453">
    <property type="entry name" value="MoaB/Mog_dom"/>
</dbReference>
<name>A0ABU1ZLY1_9BURK</name>
<protein>
    <submittedName>
        <fullName evidence="2">Molybdopterin-biosynthesis enzyme MoeA-like protein</fullName>
    </submittedName>
</protein>
<dbReference type="Proteomes" id="UP001268089">
    <property type="component" value="Unassembled WGS sequence"/>
</dbReference>
<evidence type="ECO:0000259" key="1">
    <source>
        <dbReference type="SMART" id="SM00852"/>
    </source>
</evidence>
<reference evidence="2 3" key="1">
    <citation type="submission" date="2023-07" db="EMBL/GenBank/DDBJ databases">
        <title>Sorghum-associated microbial communities from plants grown in Nebraska, USA.</title>
        <authorList>
            <person name="Schachtman D."/>
        </authorList>
    </citation>
    <scope>NUCLEOTIDE SEQUENCE [LARGE SCALE GENOMIC DNA]</scope>
    <source>
        <strain evidence="2 3">BE308</strain>
    </source>
</reference>
<dbReference type="InterPro" id="IPR050101">
    <property type="entry name" value="CinA"/>
</dbReference>
<dbReference type="Gene3D" id="3.40.980.10">
    <property type="entry name" value="MoaB/Mog-like domain"/>
    <property type="match status" value="1"/>
</dbReference>
<evidence type="ECO:0000313" key="2">
    <source>
        <dbReference type="EMBL" id="MDR7306546.1"/>
    </source>
</evidence>
<dbReference type="CDD" id="cd00885">
    <property type="entry name" value="cinA"/>
    <property type="match status" value="1"/>
</dbReference>
<accession>A0ABU1ZLY1</accession>
<evidence type="ECO:0000313" key="3">
    <source>
        <dbReference type="Proteomes" id="UP001268089"/>
    </source>
</evidence>
<dbReference type="SMART" id="SM00852">
    <property type="entry name" value="MoCF_biosynth"/>
    <property type="match status" value="1"/>
</dbReference>
<dbReference type="EMBL" id="JAVDXO010000003">
    <property type="protein sequence ID" value="MDR7306546.1"/>
    <property type="molecule type" value="Genomic_DNA"/>
</dbReference>
<dbReference type="PANTHER" id="PTHR13939:SF0">
    <property type="entry name" value="NMN AMIDOHYDROLASE-LIKE PROTEIN YFAY"/>
    <property type="match status" value="1"/>
</dbReference>
<dbReference type="RefSeq" id="WP_310341752.1">
    <property type="nucleotide sequence ID" value="NZ_JAVDXO010000003.1"/>
</dbReference>